<evidence type="ECO:0000256" key="10">
    <source>
        <dbReference type="ARBA" id="ARBA00023319"/>
    </source>
</evidence>
<keyword evidence="5" id="KW-0391">Immunity</keyword>
<dbReference type="SMART" id="SM00409">
    <property type="entry name" value="IG"/>
    <property type="match status" value="6"/>
</dbReference>
<feature type="compositionally biased region" description="Polar residues" evidence="12">
    <location>
        <begin position="479"/>
        <end position="502"/>
    </location>
</feature>
<evidence type="ECO:0000256" key="12">
    <source>
        <dbReference type="SAM" id="MobiDB-lite"/>
    </source>
</evidence>
<keyword evidence="7 13" id="KW-0472">Membrane</keyword>
<dbReference type="Gene3D" id="2.60.40.10">
    <property type="entry name" value="Immunoglobulins"/>
    <property type="match status" value="6"/>
</dbReference>
<keyword evidence="6 13" id="KW-1133">Transmembrane helix</keyword>
<dbReference type="Pfam" id="PF07686">
    <property type="entry name" value="V-set"/>
    <property type="match status" value="6"/>
</dbReference>
<keyword evidence="9" id="KW-0675">Receptor</keyword>
<evidence type="ECO:0000256" key="2">
    <source>
        <dbReference type="ARBA" id="ARBA00022475"/>
    </source>
</evidence>
<dbReference type="FunFam" id="2.60.40.10:FF:000370">
    <property type="entry name" value="CMRF35-like molecule 1"/>
    <property type="match status" value="6"/>
</dbReference>
<evidence type="ECO:0000256" key="8">
    <source>
        <dbReference type="ARBA" id="ARBA00023157"/>
    </source>
</evidence>
<gene>
    <name evidence="15" type="ORF">I79_000958</name>
</gene>
<evidence type="ECO:0000256" key="9">
    <source>
        <dbReference type="ARBA" id="ARBA00023170"/>
    </source>
</evidence>
<keyword evidence="3 13" id="KW-0812">Transmembrane</keyword>
<dbReference type="CDD" id="cd05716">
    <property type="entry name" value="IgV_pIgR_like"/>
    <property type="match status" value="6"/>
</dbReference>
<comment type="similarity">
    <text evidence="11">Belongs to the CD300 family.</text>
</comment>
<dbReference type="InterPro" id="IPR007110">
    <property type="entry name" value="Ig-like_dom"/>
</dbReference>
<dbReference type="STRING" id="10029.G3GTH4"/>
<keyword evidence="4" id="KW-0732">Signal</keyword>
<dbReference type="FunCoup" id="G3GTH4">
    <property type="interactions" value="90"/>
</dbReference>
<feature type="region of interest" description="Disordered" evidence="12">
    <location>
        <begin position="479"/>
        <end position="506"/>
    </location>
</feature>
<feature type="domain" description="Ig-like" evidence="14">
    <location>
        <begin position="207"/>
        <end position="318"/>
    </location>
</feature>
<dbReference type="GO" id="GO:0002376">
    <property type="term" value="P:immune system process"/>
    <property type="evidence" value="ECO:0007669"/>
    <property type="project" value="UniProtKB-KW"/>
</dbReference>
<dbReference type="SUPFAM" id="SSF48726">
    <property type="entry name" value="Immunoglobulin"/>
    <property type="match status" value="6"/>
</dbReference>
<keyword evidence="10" id="KW-0393">Immunoglobulin domain</keyword>
<dbReference type="AlphaFoldDB" id="G3GTH4"/>
<dbReference type="InterPro" id="IPR003599">
    <property type="entry name" value="Ig_sub"/>
</dbReference>
<evidence type="ECO:0000256" key="3">
    <source>
        <dbReference type="ARBA" id="ARBA00022692"/>
    </source>
</evidence>
<feature type="domain" description="Ig-like" evidence="14">
    <location>
        <begin position="348"/>
        <end position="440"/>
    </location>
</feature>
<accession>G3GTH4</accession>
<dbReference type="PANTHER" id="PTHR11860:SF101">
    <property type="entry name" value="CMRF35-LIKE MOLECULE 1"/>
    <property type="match status" value="1"/>
</dbReference>
<dbReference type="InParanoid" id="G3GTH4"/>
<dbReference type="Proteomes" id="UP000001075">
    <property type="component" value="Unassembled WGS sequence"/>
</dbReference>
<dbReference type="InterPro" id="IPR036179">
    <property type="entry name" value="Ig-like_dom_sf"/>
</dbReference>
<dbReference type="EMBL" id="JH000019">
    <property type="protein sequence ID" value="EGV92380.1"/>
    <property type="molecule type" value="Genomic_DNA"/>
</dbReference>
<evidence type="ECO:0000313" key="15">
    <source>
        <dbReference type="EMBL" id="EGV92380.1"/>
    </source>
</evidence>
<evidence type="ECO:0000256" key="1">
    <source>
        <dbReference type="ARBA" id="ARBA00004251"/>
    </source>
</evidence>
<dbReference type="GO" id="GO:0005886">
    <property type="term" value="C:plasma membrane"/>
    <property type="evidence" value="ECO:0007669"/>
    <property type="project" value="UniProtKB-SubCell"/>
</dbReference>
<evidence type="ECO:0000256" key="5">
    <source>
        <dbReference type="ARBA" id="ARBA00022859"/>
    </source>
</evidence>
<reference evidence="16" key="1">
    <citation type="journal article" date="2011" name="Nat. Biotechnol.">
        <title>The genomic sequence of the Chinese hamster ovary (CHO)-K1 cell line.</title>
        <authorList>
            <person name="Xu X."/>
            <person name="Nagarajan H."/>
            <person name="Lewis N.E."/>
            <person name="Pan S."/>
            <person name="Cai Z."/>
            <person name="Liu X."/>
            <person name="Chen W."/>
            <person name="Xie M."/>
            <person name="Wang W."/>
            <person name="Hammond S."/>
            <person name="Andersen M.R."/>
            <person name="Neff N."/>
            <person name="Passarelli B."/>
            <person name="Koh W."/>
            <person name="Fan H.C."/>
            <person name="Wang J."/>
            <person name="Gui Y."/>
            <person name="Lee K.H."/>
            <person name="Betenbaugh M.J."/>
            <person name="Quake S.R."/>
            <person name="Famili I."/>
            <person name="Palsson B.O."/>
            <person name="Wang J."/>
        </authorList>
    </citation>
    <scope>NUCLEOTIDE SEQUENCE [LARGE SCALE GENOMIC DNA]</scope>
    <source>
        <strain evidence="16">CHO K1 cell line</strain>
    </source>
</reference>
<dbReference type="InterPro" id="IPR013106">
    <property type="entry name" value="Ig_V-set"/>
</dbReference>
<feature type="domain" description="Ig-like" evidence="14">
    <location>
        <begin position="552"/>
        <end position="656"/>
    </location>
</feature>
<evidence type="ECO:0000256" key="13">
    <source>
        <dbReference type="SAM" id="Phobius"/>
    </source>
</evidence>
<proteinExistence type="inferred from homology"/>
<dbReference type="PROSITE" id="PS50835">
    <property type="entry name" value="IG_LIKE"/>
    <property type="match status" value="4"/>
</dbReference>
<feature type="transmembrane region" description="Helical" evidence="13">
    <location>
        <begin position="803"/>
        <end position="824"/>
    </location>
</feature>
<keyword evidence="2" id="KW-1003">Cell membrane</keyword>
<feature type="domain" description="Ig-like" evidence="14">
    <location>
        <begin position="659"/>
        <end position="766"/>
    </location>
</feature>
<evidence type="ECO:0000256" key="11">
    <source>
        <dbReference type="ARBA" id="ARBA00043958"/>
    </source>
</evidence>
<evidence type="ECO:0000313" key="16">
    <source>
        <dbReference type="Proteomes" id="UP000001075"/>
    </source>
</evidence>
<dbReference type="InterPro" id="IPR050671">
    <property type="entry name" value="CD300_family_receptors"/>
</dbReference>
<keyword evidence="8" id="KW-1015">Disulfide bond</keyword>
<dbReference type="PaxDb" id="10029-XP_003495758.1"/>
<dbReference type="InterPro" id="IPR013783">
    <property type="entry name" value="Ig-like_fold"/>
</dbReference>
<dbReference type="GO" id="GO:0004888">
    <property type="term" value="F:transmembrane signaling receptor activity"/>
    <property type="evidence" value="ECO:0007669"/>
    <property type="project" value="TreeGrafter"/>
</dbReference>
<sequence length="855" mass="96958">MVRGQERGSLTVRCRYKSKWKDYKKYWCQGADWRTCETLVKTDASEKLVKKNRVSIRDNQTDLIFTVTLEDLRISDAGVYWCGIDRVGYDHMFKVNVNIDPGCSSLTGPGSVSGYVGGTVHVQCQYGKSYKDHVKYWCRGKSDTKCKTIVEIKGNGEVKKSGRVSMRDHAGNFSMTVTMENLSEDDAGSYWCKIQTFFIWDSWSRDPAVLVKVHVLPGPSMVRGQERGSLTVRCRYDSSWKDYNKYWCQGADWRTCETLVKTDASEKLVKKNRVSIRDDQTDLIFTVTLEDLRISDAGVYWCGIDRIGYDPNFEVNVNIDPGSSLRSDQGRPDPHPARRVQNWSLCFPGCVPLRGPSSMTGTVGESLRVQCQYEEKHKAYSKYWCRVSRLRSCQNTVKTRASKEARNGRVSIRDDPATLTFTVTLDNLTLEDADTYMCGVDIPFINGSWWEITPSLGIDSYSKVVVSVVPGSVPENRTNTLGSLTSSLVHTQPSVTTEDTTPGPSPHPRSLLSSIYFQLLVFLEVPLLLSMLSAVLWVNRPQGCSGEKRHCPDYEISPSIVRGQERGSLTVRCRYDSRWKDNKKYWCRGADLNACEILVKTNTSEKLVKNRVSIRDDQIDLIFTVTMEDLRISDAGIYWCGIDRVGYDPSFKVNVNIDPGCFSIQGPALVRGPENGSVTIRCRYSSRWRTYNKWWCRGADWITCRVLIRTKGSEEEKKSGRLSIRDNWRDNSLLVTMEMLTQNDTDTYWCGIEKFGTDRGTRVKVTVYSVGKDSMSSNGLSTMSTMDSSAYMMSSDLHNRTHYILLMFVKVPVLLILAGVVLWLKGSTQKVSEEQWKHTLCSNLDSELLIKDIAP</sequence>
<evidence type="ECO:0000259" key="14">
    <source>
        <dbReference type="PROSITE" id="PS50835"/>
    </source>
</evidence>
<dbReference type="eggNOG" id="ENOG502S8BD">
    <property type="taxonomic scope" value="Eukaryota"/>
</dbReference>
<evidence type="ECO:0000256" key="4">
    <source>
        <dbReference type="ARBA" id="ARBA00022729"/>
    </source>
</evidence>
<evidence type="ECO:0000256" key="7">
    <source>
        <dbReference type="ARBA" id="ARBA00023136"/>
    </source>
</evidence>
<name>G3GTH4_CRIGR</name>
<comment type="subcellular location">
    <subcellularLocation>
        <location evidence="1">Cell membrane</location>
        <topology evidence="1">Single-pass type I membrane protein</topology>
    </subcellularLocation>
</comment>
<dbReference type="SMART" id="SM00406">
    <property type="entry name" value="IGv"/>
    <property type="match status" value="5"/>
</dbReference>
<organism evidence="15 16">
    <name type="scientific">Cricetulus griseus</name>
    <name type="common">Chinese hamster</name>
    <name type="synonym">Cricetulus barabensis griseus</name>
    <dbReference type="NCBI Taxonomy" id="10029"/>
    <lineage>
        <taxon>Eukaryota</taxon>
        <taxon>Metazoa</taxon>
        <taxon>Chordata</taxon>
        <taxon>Craniata</taxon>
        <taxon>Vertebrata</taxon>
        <taxon>Euteleostomi</taxon>
        <taxon>Mammalia</taxon>
        <taxon>Eutheria</taxon>
        <taxon>Euarchontoglires</taxon>
        <taxon>Glires</taxon>
        <taxon>Rodentia</taxon>
        <taxon>Myomorpha</taxon>
        <taxon>Muroidea</taxon>
        <taxon>Cricetidae</taxon>
        <taxon>Cricetinae</taxon>
        <taxon>Cricetulus</taxon>
    </lineage>
</organism>
<evidence type="ECO:0000256" key="6">
    <source>
        <dbReference type="ARBA" id="ARBA00022989"/>
    </source>
</evidence>
<dbReference type="PANTHER" id="PTHR11860">
    <property type="entry name" value="POLYMERIC-IMMUNOGLOBULIN RECEPTOR"/>
    <property type="match status" value="1"/>
</dbReference>
<protein>
    <submittedName>
        <fullName evidence="15">CMRF35-like molecule 7</fullName>
    </submittedName>
</protein>